<evidence type="ECO:0000313" key="3">
    <source>
        <dbReference type="Proteomes" id="UP000235036"/>
    </source>
</evidence>
<dbReference type="SUPFAM" id="SSF52980">
    <property type="entry name" value="Restriction endonuclease-like"/>
    <property type="match status" value="1"/>
</dbReference>
<dbReference type="Pfam" id="PF05685">
    <property type="entry name" value="Uma2"/>
    <property type="match status" value="1"/>
</dbReference>
<dbReference type="InterPro" id="IPR012296">
    <property type="entry name" value="Nuclease_put_TT1808"/>
</dbReference>
<dbReference type="Proteomes" id="UP000235036">
    <property type="component" value="Unassembled WGS sequence"/>
</dbReference>
<evidence type="ECO:0000313" key="2">
    <source>
        <dbReference type="EMBL" id="PLZ82219.1"/>
    </source>
</evidence>
<keyword evidence="2" id="KW-0255">Endonuclease</keyword>
<dbReference type="RefSeq" id="WP_016864941.1">
    <property type="nucleotide sequence ID" value="NZ_CAWNVR010000118.1"/>
</dbReference>
<dbReference type="CDD" id="cd06260">
    <property type="entry name" value="DUF820-like"/>
    <property type="match status" value="1"/>
</dbReference>
<keyword evidence="3" id="KW-1185">Reference proteome</keyword>
<dbReference type="EMBL" id="NRQW01000695">
    <property type="protein sequence ID" value="PLZ82219.1"/>
    <property type="molecule type" value="Genomic_DNA"/>
</dbReference>
<dbReference type="PANTHER" id="PTHR34107:SF7">
    <property type="entry name" value="SLR2092 PROTEIN"/>
    <property type="match status" value="1"/>
</dbReference>
<protein>
    <submittedName>
        <fullName evidence="2">Uma2 family endonuclease</fullName>
    </submittedName>
</protein>
<dbReference type="InterPro" id="IPR011335">
    <property type="entry name" value="Restrct_endonuc-II-like"/>
</dbReference>
<keyword evidence="2" id="KW-0540">Nuclease</keyword>
<reference evidence="2 3" key="1">
    <citation type="submission" date="2017-08" db="EMBL/GenBank/DDBJ databases">
        <title>Genomes of Fischerella (Mastigocladus) sp. strains.</title>
        <authorList>
            <person name="Miller S.R."/>
        </authorList>
    </citation>
    <scope>NUCLEOTIDE SEQUENCE [LARGE SCALE GENOMIC DNA]</scope>
    <source>
        <strain evidence="2 3">CCMEE 5323</strain>
    </source>
</reference>
<feature type="domain" description="Putative restriction endonuclease" evidence="1">
    <location>
        <begin position="17"/>
        <end position="191"/>
    </location>
</feature>
<dbReference type="InterPro" id="IPR008538">
    <property type="entry name" value="Uma2"/>
</dbReference>
<comment type="caution">
    <text evidence="2">The sequence shown here is derived from an EMBL/GenBank/DDBJ whole genome shotgun (WGS) entry which is preliminary data.</text>
</comment>
<evidence type="ECO:0000259" key="1">
    <source>
        <dbReference type="Pfam" id="PF05685"/>
    </source>
</evidence>
<name>A0A2N6JUU1_FISMU</name>
<gene>
    <name evidence="2" type="ORF">CEN44_27890</name>
</gene>
<dbReference type="Gene3D" id="3.90.1570.10">
    <property type="entry name" value="tt1808, chain A"/>
    <property type="match status" value="1"/>
</dbReference>
<dbReference type="PANTHER" id="PTHR34107">
    <property type="entry name" value="SLL0198 PROTEIN-RELATED"/>
    <property type="match status" value="1"/>
</dbReference>
<sequence>METITLNVPPSVALTDEQFYHLCMANEEWRMELTAEGELIIMPPTGGESGIRNSELNLQVSLWNRQTKLGYVFDSSTIFKLPNGAKRSPDVSWVSRERWEALSIEDRRGFPPLCPDFAIELRSQTDNLPKLQSKMHDYLNNRLRLGWLIDPQTPLVEIYRPNQDVETLYFSEQTPPTLSGETVLPGFILDLAPLFNL</sequence>
<proteinExistence type="predicted"/>
<accession>A0A2N6JUU1</accession>
<dbReference type="AlphaFoldDB" id="A0A2N6JUU1"/>
<keyword evidence="2" id="KW-0378">Hydrolase</keyword>
<organism evidence="2 3">
    <name type="scientific">Fischerella muscicola CCMEE 5323</name>
    <dbReference type="NCBI Taxonomy" id="2019572"/>
    <lineage>
        <taxon>Bacteria</taxon>
        <taxon>Bacillati</taxon>
        <taxon>Cyanobacteriota</taxon>
        <taxon>Cyanophyceae</taxon>
        <taxon>Nostocales</taxon>
        <taxon>Hapalosiphonaceae</taxon>
        <taxon>Fischerella</taxon>
    </lineage>
</organism>
<dbReference type="GO" id="GO:0004519">
    <property type="term" value="F:endonuclease activity"/>
    <property type="evidence" value="ECO:0007669"/>
    <property type="project" value="UniProtKB-KW"/>
</dbReference>